<organism evidence="2 3">
    <name type="scientific">Funneliformis geosporum</name>
    <dbReference type="NCBI Taxonomy" id="1117311"/>
    <lineage>
        <taxon>Eukaryota</taxon>
        <taxon>Fungi</taxon>
        <taxon>Fungi incertae sedis</taxon>
        <taxon>Mucoromycota</taxon>
        <taxon>Glomeromycotina</taxon>
        <taxon>Glomeromycetes</taxon>
        <taxon>Glomerales</taxon>
        <taxon>Glomeraceae</taxon>
        <taxon>Funneliformis</taxon>
    </lineage>
</organism>
<feature type="region of interest" description="Disordered" evidence="1">
    <location>
        <begin position="28"/>
        <end position="83"/>
    </location>
</feature>
<dbReference type="EMBL" id="CAMKVN010001656">
    <property type="protein sequence ID" value="CAI2177335.1"/>
    <property type="molecule type" value="Genomic_DNA"/>
</dbReference>
<feature type="non-terminal residue" evidence="2">
    <location>
        <position position="152"/>
    </location>
</feature>
<accession>A0A9W4SQM4</accession>
<evidence type="ECO:0000313" key="3">
    <source>
        <dbReference type="Proteomes" id="UP001153678"/>
    </source>
</evidence>
<feature type="compositionally biased region" description="Basic and acidic residues" evidence="1">
    <location>
        <begin position="70"/>
        <end position="80"/>
    </location>
</feature>
<protein>
    <submittedName>
        <fullName evidence="2">1222_t:CDS:1</fullName>
    </submittedName>
</protein>
<feature type="compositionally biased region" description="Acidic residues" evidence="1">
    <location>
        <begin position="47"/>
        <end position="69"/>
    </location>
</feature>
<evidence type="ECO:0000313" key="2">
    <source>
        <dbReference type="EMBL" id="CAI2177335.1"/>
    </source>
</evidence>
<dbReference type="AlphaFoldDB" id="A0A9W4SQM4"/>
<name>A0A9W4SQM4_9GLOM</name>
<feature type="compositionally biased region" description="Low complexity" evidence="1">
    <location>
        <begin position="28"/>
        <end position="42"/>
    </location>
</feature>
<keyword evidence="3" id="KW-1185">Reference proteome</keyword>
<comment type="caution">
    <text evidence="2">The sequence shown here is derived from an EMBL/GenBank/DDBJ whole genome shotgun (WGS) entry which is preliminary data.</text>
</comment>
<dbReference type="Proteomes" id="UP001153678">
    <property type="component" value="Unassembled WGS sequence"/>
</dbReference>
<proteinExistence type="predicted"/>
<dbReference type="OrthoDB" id="2431268at2759"/>
<gene>
    <name evidence="2" type="ORF">FWILDA_LOCUS8037</name>
</gene>
<evidence type="ECO:0000256" key="1">
    <source>
        <dbReference type="SAM" id="MobiDB-lite"/>
    </source>
</evidence>
<sequence>NPRPDYKITKSWENERTRKQVHLHQPINGTVNGTINTVNGTISEGEFCNEEEEIDKDDDEDNYEDDDEYDNKNSDKDEKTRKRKKLEKKLIEEDVLYNWIATQHSETLAHSFILDTDCQEVMDLFSLEEKEIIMNTDKSSFSDVVDDVKNTS</sequence>
<reference evidence="2" key="1">
    <citation type="submission" date="2022-08" db="EMBL/GenBank/DDBJ databases">
        <authorList>
            <person name="Kallberg Y."/>
            <person name="Tangrot J."/>
            <person name="Rosling A."/>
        </authorList>
    </citation>
    <scope>NUCLEOTIDE SEQUENCE</scope>
    <source>
        <strain evidence="2">Wild A</strain>
    </source>
</reference>